<dbReference type="KEGG" id="ccai:NAS2_0379"/>
<dbReference type="Proteomes" id="UP000509448">
    <property type="component" value="Chromosome"/>
</dbReference>
<feature type="transmembrane region" description="Helical" evidence="1">
    <location>
        <begin position="5"/>
        <end position="28"/>
    </location>
</feature>
<feature type="transmembrane region" description="Helical" evidence="1">
    <location>
        <begin position="40"/>
        <end position="63"/>
    </location>
</feature>
<keyword evidence="1" id="KW-1133">Transmembrane helix</keyword>
<evidence type="ECO:0000256" key="1">
    <source>
        <dbReference type="SAM" id="Phobius"/>
    </source>
</evidence>
<sequence>MGFWFLGFVVGLVGDLLLVKAGIIYALWAALVAFLGNSLLVQGLLIGIATGFISMVSVLAWAYMSKER</sequence>
<keyword evidence="1" id="KW-0472">Membrane</keyword>
<gene>
    <name evidence="2" type="ORF">NAS2_0379</name>
</gene>
<dbReference type="EMBL" id="AP018732">
    <property type="protein sequence ID" value="BBE41770.1"/>
    <property type="molecule type" value="Genomic_DNA"/>
</dbReference>
<name>A0A4V0P1H8_9ARCH</name>
<organism evidence="2 3">
    <name type="scientific">Conexivisphaera calida</name>
    <dbReference type="NCBI Taxonomy" id="1874277"/>
    <lineage>
        <taxon>Archaea</taxon>
        <taxon>Nitrososphaerota</taxon>
        <taxon>Conexivisphaeria</taxon>
        <taxon>Conexivisphaerales</taxon>
        <taxon>Conexivisphaeraceae</taxon>
        <taxon>Conexivisphaera</taxon>
    </lineage>
</organism>
<proteinExistence type="predicted"/>
<dbReference type="AlphaFoldDB" id="A0A4V0P1H8"/>
<reference evidence="2 3" key="1">
    <citation type="journal article" date="2019" name="ISME J.">
        <title>Isolation and characterization of a thermophilic sulfur- and iron-reducing thaumarchaeote from a terrestrial acidic hot spring.</title>
        <authorList>
            <person name="Kato S."/>
            <person name="Itoh T."/>
            <person name="Yuki M."/>
            <person name="Nagamori M."/>
            <person name="Ohnishi M."/>
            <person name="Uematsu K."/>
            <person name="Suzuki K."/>
            <person name="Takashina T."/>
            <person name="Ohkuma M."/>
        </authorList>
    </citation>
    <scope>NUCLEOTIDE SEQUENCE [LARGE SCALE GENOMIC DNA]</scope>
    <source>
        <strain evidence="2 3">NAS-02</strain>
    </source>
</reference>
<protein>
    <submittedName>
        <fullName evidence="2">Uncharacterized protein</fullName>
    </submittedName>
</protein>
<keyword evidence="3" id="KW-1185">Reference proteome</keyword>
<evidence type="ECO:0000313" key="2">
    <source>
        <dbReference type="EMBL" id="BBE41770.1"/>
    </source>
</evidence>
<evidence type="ECO:0000313" key="3">
    <source>
        <dbReference type="Proteomes" id="UP000509448"/>
    </source>
</evidence>
<keyword evidence="1" id="KW-0812">Transmembrane</keyword>
<accession>A0A4V0P1H8</accession>